<feature type="domain" description="HMA" evidence="2">
    <location>
        <begin position="3"/>
        <end position="66"/>
    </location>
</feature>
<dbReference type="PROSITE" id="PS01047">
    <property type="entry name" value="HMA_1"/>
    <property type="match status" value="1"/>
</dbReference>
<dbReference type="InterPro" id="IPR017969">
    <property type="entry name" value="Heavy-metal-associated_CS"/>
</dbReference>
<dbReference type="InterPro" id="IPR006121">
    <property type="entry name" value="HMA_dom"/>
</dbReference>
<protein>
    <submittedName>
        <fullName evidence="3">Copper chaperone CopZ</fullName>
    </submittedName>
</protein>
<keyword evidence="4" id="KW-1185">Reference proteome</keyword>
<dbReference type="AlphaFoldDB" id="A0A4Y7RV89"/>
<dbReference type="PROSITE" id="PS50846">
    <property type="entry name" value="HMA_2"/>
    <property type="match status" value="1"/>
</dbReference>
<gene>
    <name evidence="3" type="primary">copZ_1</name>
    <name evidence="3" type="ORF">Pmgp_00566</name>
</gene>
<dbReference type="Proteomes" id="UP000297597">
    <property type="component" value="Unassembled WGS sequence"/>
</dbReference>
<dbReference type="CDD" id="cd00371">
    <property type="entry name" value="HMA"/>
    <property type="match status" value="1"/>
</dbReference>
<dbReference type="EMBL" id="QFFZ01000004">
    <property type="protein sequence ID" value="TEB12928.1"/>
    <property type="molecule type" value="Genomic_DNA"/>
</dbReference>
<dbReference type="Pfam" id="PF00403">
    <property type="entry name" value="HMA"/>
    <property type="match status" value="1"/>
</dbReference>
<name>A0A4Y7RV89_9FIRM</name>
<accession>A0A4Y7RV89</accession>
<evidence type="ECO:0000313" key="3">
    <source>
        <dbReference type="EMBL" id="TEB12928.1"/>
    </source>
</evidence>
<evidence type="ECO:0000256" key="1">
    <source>
        <dbReference type="ARBA" id="ARBA00022723"/>
    </source>
</evidence>
<reference evidence="3 4" key="1">
    <citation type="journal article" date="2018" name="Environ. Microbiol.">
        <title>Novel energy conservation strategies and behaviour of Pelotomaculum schinkii driving syntrophic propionate catabolism.</title>
        <authorList>
            <person name="Hidalgo-Ahumada C.A.P."/>
            <person name="Nobu M.K."/>
            <person name="Narihiro T."/>
            <person name="Tamaki H."/>
            <person name="Liu W.T."/>
            <person name="Kamagata Y."/>
            <person name="Stams A.J.M."/>
            <person name="Imachi H."/>
            <person name="Sousa D.Z."/>
        </authorList>
    </citation>
    <scope>NUCLEOTIDE SEQUENCE [LARGE SCALE GENOMIC DNA]</scope>
    <source>
        <strain evidence="3 4">MGP</strain>
    </source>
</reference>
<sequence>MMSETVLKIEGMTCMHCKMAVERALKNVPGVISAQVDLAKKEAVVAGSAERAAMVKAVDEAGIKWWVEF</sequence>
<keyword evidence="1" id="KW-0479">Metal-binding</keyword>
<dbReference type="InterPro" id="IPR036163">
    <property type="entry name" value="HMA_dom_sf"/>
</dbReference>
<dbReference type="SUPFAM" id="SSF55008">
    <property type="entry name" value="HMA, heavy metal-associated domain"/>
    <property type="match status" value="1"/>
</dbReference>
<dbReference type="Gene3D" id="3.30.70.100">
    <property type="match status" value="1"/>
</dbReference>
<dbReference type="GO" id="GO:0046872">
    <property type="term" value="F:metal ion binding"/>
    <property type="evidence" value="ECO:0007669"/>
    <property type="project" value="UniProtKB-KW"/>
</dbReference>
<evidence type="ECO:0000259" key="2">
    <source>
        <dbReference type="PROSITE" id="PS50846"/>
    </source>
</evidence>
<organism evidence="3 4">
    <name type="scientific">Pelotomaculum propionicicum</name>
    <dbReference type="NCBI Taxonomy" id="258475"/>
    <lineage>
        <taxon>Bacteria</taxon>
        <taxon>Bacillati</taxon>
        <taxon>Bacillota</taxon>
        <taxon>Clostridia</taxon>
        <taxon>Eubacteriales</taxon>
        <taxon>Desulfotomaculaceae</taxon>
        <taxon>Pelotomaculum</taxon>
    </lineage>
</organism>
<proteinExistence type="predicted"/>
<evidence type="ECO:0000313" key="4">
    <source>
        <dbReference type="Proteomes" id="UP000297597"/>
    </source>
</evidence>
<comment type="caution">
    <text evidence="3">The sequence shown here is derived from an EMBL/GenBank/DDBJ whole genome shotgun (WGS) entry which is preliminary data.</text>
</comment>